<evidence type="ECO:0000256" key="1">
    <source>
        <dbReference type="SAM" id="MobiDB-lite"/>
    </source>
</evidence>
<dbReference type="eggNOG" id="COG0501">
    <property type="taxonomic scope" value="Bacteria"/>
</dbReference>
<organism evidence="3 4">
    <name type="scientific">Acidobacterium capsulatum (strain ATCC 51196 / DSM 11244 / BCRC 80197 / JCM 7670 / NBRC 15755 / NCIMB 13165 / 161)</name>
    <dbReference type="NCBI Taxonomy" id="240015"/>
    <lineage>
        <taxon>Bacteria</taxon>
        <taxon>Pseudomonadati</taxon>
        <taxon>Acidobacteriota</taxon>
        <taxon>Terriglobia</taxon>
        <taxon>Terriglobales</taxon>
        <taxon>Acidobacteriaceae</taxon>
        <taxon>Acidobacterium</taxon>
    </lineage>
</organism>
<dbReference type="OrthoDB" id="103288at2"/>
<evidence type="ECO:0008006" key="5">
    <source>
        <dbReference type="Google" id="ProtNLM"/>
    </source>
</evidence>
<feature type="region of interest" description="Disordered" evidence="1">
    <location>
        <begin position="550"/>
        <end position="631"/>
    </location>
</feature>
<evidence type="ECO:0000313" key="3">
    <source>
        <dbReference type="EMBL" id="ACO33143.1"/>
    </source>
</evidence>
<feature type="compositionally biased region" description="Low complexity" evidence="1">
    <location>
        <begin position="557"/>
        <end position="592"/>
    </location>
</feature>
<reference evidence="3 4" key="1">
    <citation type="journal article" date="2009" name="Appl. Environ. Microbiol.">
        <title>Three genomes from the phylum Acidobacteria provide insight into the lifestyles of these microorganisms in soils.</title>
        <authorList>
            <person name="Ward N.L."/>
            <person name="Challacombe J.F."/>
            <person name="Janssen P.H."/>
            <person name="Henrissat B."/>
            <person name="Coutinho P.M."/>
            <person name="Wu M."/>
            <person name="Xie G."/>
            <person name="Haft D.H."/>
            <person name="Sait M."/>
            <person name="Badger J."/>
            <person name="Barabote R.D."/>
            <person name="Bradley B."/>
            <person name="Brettin T.S."/>
            <person name="Brinkac L.M."/>
            <person name="Bruce D."/>
            <person name="Creasy T."/>
            <person name="Daugherty S.C."/>
            <person name="Davidsen T.M."/>
            <person name="DeBoy R.T."/>
            <person name="Detter J.C."/>
            <person name="Dodson R.J."/>
            <person name="Durkin A.S."/>
            <person name="Ganapathy A."/>
            <person name="Gwinn-Giglio M."/>
            <person name="Han C.S."/>
            <person name="Khouri H."/>
            <person name="Kiss H."/>
            <person name="Kothari S.P."/>
            <person name="Madupu R."/>
            <person name="Nelson K.E."/>
            <person name="Nelson W.C."/>
            <person name="Paulsen I."/>
            <person name="Penn K."/>
            <person name="Ren Q."/>
            <person name="Rosovitz M.J."/>
            <person name="Selengut J.D."/>
            <person name="Shrivastava S."/>
            <person name="Sullivan S.A."/>
            <person name="Tapia R."/>
            <person name="Thompson L.S."/>
            <person name="Watkins K.L."/>
            <person name="Yang Q."/>
            <person name="Yu C."/>
            <person name="Zafar N."/>
            <person name="Zhou L."/>
            <person name="Kuske C.R."/>
        </authorList>
    </citation>
    <scope>NUCLEOTIDE SEQUENCE [LARGE SCALE GENOMIC DNA]</scope>
    <source>
        <strain evidence="4">ATCC 51196 / DSM 11244 / BCRC 80197 / JCM 7670 / NBRC 15755 / NCIMB 13165 / 161</strain>
    </source>
</reference>
<keyword evidence="2" id="KW-0732">Signal</keyword>
<dbReference type="STRING" id="240015.ACP_3475"/>
<sequence length="631" mass="70227">MFRKSCVLGLVLTLSLAPAWARRHKYRMETAPLTPQQQQLIHEAIQQEQVTIRAIEKDTPVVQTYIQDMRPDPKLYQVPVKDEYSIARVDFSKGFDAYSYNAKQTKTGFLHGTLKYLSDLTKSFHLTDNPTGFMDMMFIDPSGFNEQHYTFSFVRQEFLGEIRTTVFDVRPKKHTGPGRFFGRIWVEDDGGHIVRFNGTYTNNPNDPENHYYHFDSWRQNIQPGLWMPLAIYVEETHRTESSKSVGLRGQTFYWGYSLKTPQRAQEQESVDIENAQDESQNATDMSPLQAERQWVTEAQNNVLDRLQAAGLLAAPSPFDKVLDQVVENVVIGNNLALPGPIHCRVLLTEPLETLAVGNTILISKGLVDVLPTEADLAAVLSFQLAQIELGHHIDTRYAFSDRLLFPDEAAFQKIEMSHTTADNASAAKKAEELFAHSVYASKSGEVGLFFEQLMDRQKALKQLLTPRLGDPLLQANGQPWMATFLNGAPKLDPANLQQIAALPLDSHLKIDPWNDQVETLNVSPAPLLNASDKMPFEITPIYFRLQPYQAPAPPQAAPAQGADQNQGANPGANQGAAQGQGPDQGQVQGAAPNQPGPVQEQNLPEPGQGQNPGPNPGQPQQNPPQGQPQTR</sequence>
<feature type="region of interest" description="Disordered" evidence="1">
    <location>
        <begin position="265"/>
        <end position="288"/>
    </location>
</feature>
<dbReference type="HOGENOM" id="CLU_442642_0_0_0"/>
<gene>
    <name evidence="3" type="ordered locus">ACP_3475</name>
</gene>
<dbReference type="RefSeq" id="WP_015898504.1">
    <property type="nucleotide sequence ID" value="NC_012483.1"/>
</dbReference>
<feature type="compositionally biased region" description="Polar residues" evidence="1">
    <location>
        <begin position="277"/>
        <end position="286"/>
    </location>
</feature>
<evidence type="ECO:0000313" key="4">
    <source>
        <dbReference type="Proteomes" id="UP000002207"/>
    </source>
</evidence>
<feature type="compositionally biased region" description="Pro residues" evidence="1">
    <location>
        <begin position="613"/>
        <end position="631"/>
    </location>
</feature>
<dbReference type="InParanoid" id="C1F706"/>
<dbReference type="KEGG" id="aca:ACP_3475"/>
<dbReference type="AlphaFoldDB" id="C1F706"/>
<name>C1F706_ACIC5</name>
<protein>
    <recommendedName>
        <fullName evidence="5">Lipoprotein</fullName>
    </recommendedName>
</protein>
<proteinExistence type="predicted"/>
<dbReference type="EMBL" id="CP001472">
    <property type="protein sequence ID" value="ACO33143.1"/>
    <property type="molecule type" value="Genomic_DNA"/>
</dbReference>
<dbReference type="Proteomes" id="UP000002207">
    <property type="component" value="Chromosome"/>
</dbReference>
<evidence type="ECO:0000256" key="2">
    <source>
        <dbReference type="SAM" id="SignalP"/>
    </source>
</evidence>
<accession>C1F706</accession>
<feature type="signal peptide" evidence="2">
    <location>
        <begin position="1"/>
        <end position="21"/>
    </location>
</feature>
<keyword evidence="4" id="KW-1185">Reference proteome</keyword>
<feature type="chain" id="PRO_5002909330" description="Lipoprotein" evidence="2">
    <location>
        <begin position="22"/>
        <end position="631"/>
    </location>
</feature>